<dbReference type="AlphaFoldDB" id="A0A401IIU5"/>
<keyword evidence="2" id="KW-1185">Reference proteome</keyword>
<dbReference type="RefSeq" id="WP_172957412.1">
    <property type="nucleotide sequence ID" value="NZ_BDQK01000013.1"/>
</dbReference>
<protein>
    <submittedName>
        <fullName evidence="1">Uncharacterized protein</fullName>
    </submittedName>
</protein>
<evidence type="ECO:0000313" key="1">
    <source>
        <dbReference type="EMBL" id="GBF81232.1"/>
    </source>
</evidence>
<dbReference type="Proteomes" id="UP000287247">
    <property type="component" value="Unassembled WGS sequence"/>
</dbReference>
<organism evidence="1 2">
    <name type="scientific">Aphanothece sacrum FPU1</name>
    <dbReference type="NCBI Taxonomy" id="1920663"/>
    <lineage>
        <taxon>Bacteria</taxon>
        <taxon>Bacillati</taxon>
        <taxon>Cyanobacteriota</taxon>
        <taxon>Cyanophyceae</taxon>
        <taxon>Oscillatoriophycideae</taxon>
        <taxon>Chroococcales</taxon>
        <taxon>Aphanothecaceae</taxon>
        <taxon>Aphanothece</taxon>
    </lineage>
</organism>
<sequence length="51" mass="5994">MFTVELQNGQTVQVPLEELETFLEQNRDQIKIQKTKMGKRRKSKEVTSSKL</sequence>
<proteinExistence type="predicted"/>
<evidence type="ECO:0000313" key="2">
    <source>
        <dbReference type="Proteomes" id="UP000287247"/>
    </source>
</evidence>
<accession>A0A401IIU5</accession>
<gene>
    <name evidence="1" type="ORF">AsFPU1_2644</name>
</gene>
<reference evidence="2" key="1">
    <citation type="submission" date="2017-05" db="EMBL/GenBank/DDBJ databases">
        <title>Physiological properties and genetic analysis related to exopolysaccharide production of fresh-water unicellular cyanobacterium Aphanothece sacrum, Suizenji Nori, that has been cultured as a food source in Japan.</title>
        <authorList>
            <person name="Kanesaki Y."/>
            <person name="Yoshikawa S."/>
            <person name="Ohki K."/>
        </authorList>
    </citation>
    <scope>NUCLEOTIDE SEQUENCE [LARGE SCALE GENOMIC DNA]</scope>
    <source>
        <strain evidence="2">FPU1</strain>
    </source>
</reference>
<comment type="caution">
    <text evidence="1">The sequence shown here is derived from an EMBL/GenBank/DDBJ whole genome shotgun (WGS) entry which is preliminary data.</text>
</comment>
<name>A0A401IIU5_APHSA</name>
<dbReference type="EMBL" id="BDQK01000013">
    <property type="protein sequence ID" value="GBF81232.1"/>
    <property type="molecule type" value="Genomic_DNA"/>
</dbReference>